<dbReference type="InterPro" id="IPR004360">
    <property type="entry name" value="Glyas_Fos-R_dOase_dom"/>
</dbReference>
<dbReference type="Proteomes" id="UP000621799">
    <property type="component" value="Unassembled WGS sequence"/>
</dbReference>
<name>A0A928VZL3_9CYAN</name>
<dbReference type="RefSeq" id="WP_264322695.1">
    <property type="nucleotide sequence ID" value="NZ_JADEXN010000378.1"/>
</dbReference>
<dbReference type="InterPro" id="IPR037523">
    <property type="entry name" value="VOC_core"/>
</dbReference>
<dbReference type="Pfam" id="PF00903">
    <property type="entry name" value="Glyoxalase"/>
    <property type="match status" value="1"/>
</dbReference>
<dbReference type="PANTHER" id="PTHR36113:SF3">
    <property type="entry name" value="SLL5075 PROTEIN"/>
    <property type="match status" value="1"/>
</dbReference>
<dbReference type="InterPro" id="IPR051332">
    <property type="entry name" value="Fosfomycin_Res_Enzymes"/>
</dbReference>
<organism evidence="2 3">
    <name type="scientific">Zarconia navalis LEGE 11467</name>
    <dbReference type="NCBI Taxonomy" id="1828826"/>
    <lineage>
        <taxon>Bacteria</taxon>
        <taxon>Bacillati</taxon>
        <taxon>Cyanobacteriota</taxon>
        <taxon>Cyanophyceae</taxon>
        <taxon>Oscillatoriophycideae</taxon>
        <taxon>Oscillatoriales</taxon>
        <taxon>Oscillatoriales incertae sedis</taxon>
        <taxon>Zarconia</taxon>
        <taxon>Zarconia navalis</taxon>
    </lineage>
</organism>
<dbReference type="AlphaFoldDB" id="A0A928VZL3"/>
<dbReference type="PANTHER" id="PTHR36113">
    <property type="entry name" value="LYASE, PUTATIVE-RELATED-RELATED"/>
    <property type="match status" value="1"/>
</dbReference>
<reference evidence="2" key="1">
    <citation type="submission" date="2020-10" db="EMBL/GenBank/DDBJ databases">
        <authorList>
            <person name="Castelo-Branco R."/>
            <person name="Eusebio N."/>
            <person name="Adriana R."/>
            <person name="Vieira A."/>
            <person name="Brugerolle De Fraissinette N."/>
            <person name="Rezende De Castro R."/>
            <person name="Schneider M.P."/>
            <person name="Vasconcelos V."/>
            <person name="Leao P.N."/>
        </authorList>
    </citation>
    <scope>NUCLEOTIDE SEQUENCE</scope>
    <source>
        <strain evidence="2">LEGE 11467</strain>
    </source>
</reference>
<accession>A0A928VZL3</accession>
<dbReference type="InterPro" id="IPR029068">
    <property type="entry name" value="Glyas_Bleomycin-R_OHBP_Dase"/>
</dbReference>
<keyword evidence="3" id="KW-1185">Reference proteome</keyword>
<dbReference type="CDD" id="cd06587">
    <property type="entry name" value="VOC"/>
    <property type="match status" value="1"/>
</dbReference>
<gene>
    <name evidence="2" type="ORF">IQ235_17350</name>
</gene>
<dbReference type="EMBL" id="JADEXN010000378">
    <property type="protein sequence ID" value="MBE9042539.1"/>
    <property type="molecule type" value="Genomic_DNA"/>
</dbReference>
<dbReference type="PROSITE" id="PS51819">
    <property type="entry name" value="VOC"/>
    <property type="match status" value="1"/>
</dbReference>
<comment type="caution">
    <text evidence="2">The sequence shown here is derived from an EMBL/GenBank/DDBJ whole genome shotgun (WGS) entry which is preliminary data.</text>
</comment>
<sequence>MTIDLGLTHIALPVLDVERSIEFYSTYARMQAIHRRVDTESGVAVVWLCDGTRPFAIVLIQTDSVHPTLSPFAHLGVGCESRESMDALCDRARHEGILLQGPQNSGPPVGYWAFLRDPDGHTLELSYGQEIGLTVEKTKSFQAERSQPPH</sequence>
<dbReference type="SUPFAM" id="SSF54593">
    <property type="entry name" value="Glyoxalase/Bleomycin resistance protein/Dihydroxybiphenyl dioxygenase"/>
    <property type="match status" value="1"/>
</dbReference>
<evidence type="ECO:0000313" key="3">
    <source>
        <dbReference type="Proteomes" id="UP000621799"/>
    </source>
</evidence>
<evidence type="ECO:0000313" key="2">
    <source>
        <dbReference type="EMBL" id="MBE9042539.1"/>
    </source>
</evidence>
<evidence type="ECO:0000259" key="1">
    <source>
        <dbReference type="PROSITE" id="PS51819"/>
    </source>
</evidence>
<protein>
    <submittedName>
        <fullName evidence="2">VOC family protein</fullName>
    </submittedName>
</protein>
<proteinExistence type="predicted"/>
<dbReference type="Gene3D" id="3.10.180.10">
    <property type="entry name" value="2,3-Dihydroxybiphenyl 1,2-Dioxygenase, domain 1"/>
    <property type="match status" value="1"/>
</dbReference>
<feature type="domain" description="VOC" evidence="1">
    <location>
        <begin position="6"/>
        <end position="128"/>
    </location>
</feature>